<dbReference type="Gene3D" id="3.10.490.10">
    <property type="entry name" value="Gamma-glutamyl cyclotransferase-like"/>
    <property type="match status" value="1"/>
</dbReference>
<dbReference type="AlphaFoldDB" id="A0A1V2IAN2"/>
<dbReference type="CDD" id="cd06661">
    <property type="entry name" value="GGCT_like"/>
    <property type="match status" value="1"/>
</dbReference>
<reference evidence="6" key="1">
    <citation type="submission" date="2016-10" db="EMBL/GenBank/DDBJ databases">
        <title>Frankia sp. NRRL B-16386 Genome sequencing.</title>
        <authorList>
            <person name="Ghodhbane-Gtari F."/>
            <person name="Swanson E."/>
            <person name="Gueddou A."/>
            <person name="Hezbri K."/>
            <person name="Ktari K."/>
            <person name="Nouioui I."/>
            <person name="Morris K."/>
            <person name="Simpson S."/>
            <person name="Abebe-Akele F."/>
            <person name="Thomas K."/>
            <person name="Gtari M."/>
            <person name="Tisa L.S."/>
        </authorList>
    </citation>
    <scope>NUCLEOTIDE SEQUENCE [LARGE SCALE GENOMIC DNA]</scope>
    <source>
        <strain evidence="6">NRRL B-16386</strain>
    </source>
</reference>
<evidence type="ECO:0000259" key="4">
    <source>
        <dbReference type="Pfam" id="PF06094"/>
    </source>
</evidence>
<organism evidence="5 6">
    <name type="scientific">Pseudofrankia asymbiotica</name>
    <dbReference type="NCBI Taxonomy" id="1834516"/>
    <lineage>
        <taxon>Bacteria</taxon>
        <taxon>Bacillati</taxon>
        <taxon>Actinomycetota</taxon>
        <taxon>Actinomycetes</taxon>
        <taxon>Frankiales</taxon>
        <taxon>Frankiaceae</taxon>
        <taxon>Pseudofrankia</taxon>
    </lineage>
</organism>
<evidence type="ECO:0000256" key="2">
    <source>
        <dbReference type="ARBA" id="ARBA00030602"/>
    </source>
</evidence>
<gene>
    <name evidence="5" type="ORF">BL253_15585</name>
</gene>
<evidence type="ECO:0000256" key="1">
    <source>
        <dbReference type="ARBA" id="ARBA00022679"/>
    </source>
</evidence>
<dbReference type="Pfam" id="PF06094">
    <property type="entry name" value="GGACT"/>
    <property type="match status" value="1"/>
</dbReference>
<dbReference type="EMBL" id="MOMC01000029">
    <property type="protein sequence ID" value="ONH29899.1"/>
    <property type="molecule type" value="Genomic_DNA"/>
</dbReference>
<feature type="region of interest" description="Disordered" evidence="3">
    <location>
        <begin position="104"/>
        <end position="131"/>
    </location>
</feature>
<evidence type="ECO:0000313" key="6">
    <source>
        <dbReference type="Proteomes" id="UP000188929"/>
    </source>
</evidence>
<dbReference type="InterPro" id="IPR013024">
    <property type="entry name" value="GGCT-like"/>
</dbReference>
<dbReference type="SUPFAM" id="SSF110857">
    <property type="entry name" value="Gamma-glutamyl cyclotransferase-like"/>
    <property type="match status" value="1"/>
</dbReference>
<keyword evidence="6" id="KW-1185">Reference proteome</keyword>
<keyword evidence="1" id="KW-0808">Transferase</keyword>
<name>A0A1V2IAN2_9ACTN</name>
<accession>A0A1V2IAN2</accession>
<evidence type="ECO:0000256" key="3">
    <source>
        <dbReference type="SAM" id="MobiDB-lite"/>
    </source>
</evidence>
<protein>
    <recommendedName>
        <fullName evidence="2">Putative gamma-glutamylcyclotransferase</fullName>
    </recommendedName>
</protein>
<evidence type="ECO:0000313" key="5">
    <source>
        <dbReference type="EMBL" id="ONH29899.1"/>
    </source>
</evidence>
<dbReference type="PANTHER" id="PTHR31544">
    <property type="entry name" value="AIG2-LIKE PROTEIN D"/>
    <property type="match status" value="1"/>
</dbReference>
<sequence length="180" mass="18299">MGVPVGERAGLALFAYGTLMFGDIVEALLGRRPAFTAAAVAGWRAARLPGRVYPGLVPAAGRRASGLLLSGLSAAEWALLDAFEGDAYVLCLVEAETLGGTGVPGGLAGEGAPARGDGRAGGDGRVGGRGHGEDVALGTPALAYAWRAVDDVDESDWDSGWFAARGLGRYAARLRSDVDA</sequence>
<dbReference type="InterPro" id="IPR009288">
    <property type="entry name" value="AIG2-like_dom"/>
</dbReference>
<proteinExistence type="predicted"/>
<feature type="domain" description="Gamma-glutamylcyclotransferase AIG2-like" evidence="4">
    <location>
        <begin position="13"/>
        <end position="97"/>
    </location>
</feature>
<dbReference type="STRING" id="1834516.BL253_15585"/>
<dbReference type="InterPro" id="IPR045038">
    <property type="entry name" value="AIG2-like"/>
</dbReference>
<dbReference type="GO" id="GO:0016740">
    <property type="term" value="F:transferase activity"/>
    <property type="evidence" value="ECO:0007669"/>
    <property type="project" value="UniProtKB-KW"/>
</dbReference>
<comment type="caution">
    <text evidence="5">The sequence shown here is derived from an EMBL/GenBank/DDBJ whole genome shotgun (WGS) entry which is preliminary data.</text>
</comment>
<dbReference type="RefSeq" id="WP_076817656.1">
    <property type="nucleotide sequence ID" value="NZ_MOMC01000029.1"/>
</dbReference>
<dbReference type="InterPro" id="IPR036568">
    <property type="entry name" value="GGCT-like_sf"/>
</dbReference>
<dbReference type="Proteomes" id="UP000188929">
    <property type="component" value="Unassembled WGS sequence"/>
</dbReference>
<dbReference type="PANTHER" id="PTHR31544:SF2">
    <property type="entry name" value="AIG2-LIKE PROTEIN D"/>
    <property type="match status" value="1"/>
</dbReference>